<keyword evidence="5" id="KW-1185">Reference proteome</keyword>
<feature type="region of interest" description="Disordered" evidence="2">
    <location>
        <begin position="342"/>
        <end position="382"/>
    </location>
</feature>
<gene>
    <name evidence="4" type="ORF">VZT92_017463</name>
</gene>
<feature type="compositionally biased region" description="Basic and acidic residues" evidence="2">
    <location>
        <begin position="303"/>
        <end position="326"/>
    </location>
</feature>
<feature type="region of interest" description="Disordered" evidence="2">
    <location>
        <begin position="276"/>
        <end position="326"/>
    </location>
</feature>
<dbReference type="Gene3D" id="3.30.160.60">
    <property type="entry name" value="Classic Zinc Finger"/>
    <property type="match status" value="1"/>
</dbReference>
<dbReference type="InterPro" id="IPR013087">
    <property type="entry name" value="Znf_C2H2_type"/>
</dbReference>
<dbReference type="GO" id="GO:0006355">
    <property type="term" value="P:regulation of DNA-templated transcription"/>
    <property type="evidence" value="ECO:0007669"/>
    <property type="project" value="TreeGrafter"/>
</dbReference>
<keyword evidence="1" id="KW-0862">Zinc</keyword>
<dbReference type="EMBL" id="JBCEZU010000145">
    <property type="protein sequence ID" value="KAK9525134.1"/>
    <property type="molecule type" value="Genomic_DNA"/>
</dbReference>
<protein>
    <recommendedName>
        <fullName evidence="3">C2H2-type domain-containing protein</fullName>
    </recommendedName>
</protein>
<keyword evidence="1" id="KW-0479">Metal-binding</keyword>
<feature type="domain" description="C2H2-type" evidence="3">
    <location>
        <begin position="446"/>
        <end position="474"/>
    </location>
</feature>
<dbReference type="InterPro" id="IPR040436">
    <property type="entry name" value="Disconnected-like"/>
</dbReference>
<dbReference type="Proteomes" id="UP001488805">
    <property type="component" value="Unassembled WGS sequence"/>
</dbReference>
<keyword evidence="1" id="KW-0863">Zinc-finger</keyword>
<feature type="region of interest" description="Disordered" evidence="2">
    <location>
        <begin position="552"/>
        <end position="607"/>
    </location>
</feature>
<evidence type="ECO:0000313" key="5">
    <source>
        <dbReference type="Proteomes" id="UP001488805"/>
    </source>
</evidence>
<dbReference type="SMART" id="SM00355">
    <property type="entry name" value="ZnF_C2H2"/>
    <property type="match status" value="2"/>
</dbReference>
<dbReference type="GO" id="GO:0005634">
    <property type="term" value="C:nucleus"/>
    <property type="evidence" value="ECO:0007669"/>
    <property type="project" value="TreeGrafter"/>
</dbReference>
<evidence type="ECO:0000256" key="2">
    <source>
        <dbReference type="SAM" id="MobiDB-lite"/>
    </source>
</evidence>
<feature type="region of interest" description="Disordered" evidence="2">
    <location>
        <begin position="648"/>
        <end position="712"/>
    </location>
</feature>
<reference evidence="4 5" key="1">
    <citation type="journal article" date="2024" name="Genome Biol. Evol.">
        <title>Chromosome-level genome assembly of the viviparous eelpout Zoarces viviparus.</title>
        <authorList>
            <person name="Fuhrmann N."/>
            <person name="Brasseur M.V."/>
            <person name="Bakowski C.E."/>
            <person name="Podsiadlowski L."/>
            <person name="Prost S."/>
            <person name="Krehenwinkel H."/>
            <person name="Mayer C."/>
        </authorList>
    </citation>
    <scope>NUCLEOTIDE SEQUENCE [LARGE SCALE GENOMIC DNA]</scope>
    <source>
        <strain evidence="4">NO-MEL_2022_Ind0_liver</strain>
    </source>
</reference>
<sequence length="712" mass="78413">MRMSPDPEESVRCTTSGCNCVCFKPGSVQLRSCDRCGHGWVPHALAKLQLRAQPPSSCGPVEVALPGLVLDLSSLVLYGAQAVPVRLKILLDRLYSILSPEQVRHILHTLGWSLGDYVRGYMLQHPSGKVLDRWLMATPEEELLVLKQFLRFGETRPIVELMTLQCLAAVNHLSELQLSSAPKSFQSNVGAMVERIGGTPGVFRNARGDSRLVYRYKKNSLTDHKDTVHHFENVPEGPSLLLPFHFPSSALHCLAPPTKELVPPSKLTQCLRKLSGTKLPERQEGGGREEENDPVLLQSKVEPGLKIKADPDKPNTTRSVWHQEPRFLNDQELDLHRAMAKQENTSSFPPSLSSPLLPTSSSFHLPTSSSSSSPPNIPQKYHGPSSFPFKPLPSFSSSFLCPLPNSSFSSSLHPPLPPSPSSLCPLPSSLCSLPSLSPAGGRKGRVCCGVCGKSFYDKGTLKIHYNAVHLKIKHRCTVAGCTMVFSSLRSRNRHSANPNPRLHTGAGRDVHVHRTLHADTQIRRDVHDTHARTCKEKDIGDTIWQQDEDAHSLTNGYTNPRHADSPSPHPLLRTLNQDTNQNCTSSDGSDPHTQTPPLPPSSLGSPASLVSLVVPEHRQHLHTNHSAPARLLGHAPVSVIMASCDSRPASRDHDVAEGKREEARAASPPTNRQQRRWESGDPLPKKKPRKSSMPVKIAREKVEGRRDEEEEC</sequence>
<dbReference type="PROSITE" id="PS50157">
    <property type="entry name" value="ZINC_FINGER_C2H2_2"/>
    <property type="match status" value="1"/>
</dbReference>
<feature type="compositionally biased region" description="Basic and acidic residues" evidence="2">
    <location>
        <begin position="648"/>
        <end position="664"/>
    </location>
</feature>
<comment type="caution">
    <text evidence="4">The sequence shown here is derived from an EMBL/GenBank/DDBJ whole genome shotgun (WGS) entry which is preliminary data.</text>
</comment>
<dbReference type="PROSITE" id="PS00028">
    <property type="entry name" value="ZINC_FINGER_C2H2_1"/>
    <property type="match status" value="1"/>
</dbReference>
<dbReference type="GO" id="GO:0008270">
    <property type="term" value="F:zinc ion binding"/>
    <property type="evidence" value="ECO:0007669"/>
    <property type="project" value="UniProtKB-KW"/>
</dbReference>
<feature type="compositionally biased region" description="Polar residues" evidence="2">
    <location>
        <begin position="574"/>
        <end position="593"/>
    </location>
</feature>
<organism evidence="4 5">
    <name type="scientific">Zoarces viviparus</name>
    <name type="common">Viviparous eelpout</name>
    <name type="synonym">Blennius viviparus</name>
    <dbReference type="NCBI Taxonomy" id="48416"/>
    <lineage>
        <taxon>Eukaryota</taxon>
        <taxon>Metazoa</taxon>
        <taxon>Chordata</taxon>
        <taxon>Craniata</taxon>
        <taxon>Vertebrata</taxon>
        <taxon>Euteleostomi</taxon>
        <taxon>Actinopterygii</taxon>
        <taxon>Neopterygii</taxon>
        <taxon>Teleostei</taxon>
        <taxon>Neoteleostei</taxon>
        <taxon>Acanthomorphata</taxon>
        <taxon>Eupercaria</taxon>
        <taxon>Perciformes</taxon>
        <taxon>Cottioidei</taxon>
        <taxon>Zoarcales</taxon>
        <taxon>Zoarcidae</taxon>
        <taxon>Zoarcinae</taxon>
        <taxon>Zoarces</taxon>
    </lineage>
</organism>
<evidence type="ECO:0000313" key="4">
    <source>
        <dbReference type="EMBL" id="KAK9525134.1"/>
    </source>
</evidence>
<evidence type="ECO:0000259" key="3">
    <source>
        <dbReference type="PROSITE" id="PS50157"/>
    </source>
</evidence>
<feature type="compositionally biased region" description="Low complexity" evidence="2">
    <location>
        <begin position="346"/>
        <end position="374"/>
    </location>
</feature>
<proteinExistence type="predicted"/>
<dbReference type="PANTHER" id="PTHR15021:SF0">
    <property type="entry name" value="DISCO-RELATED, ISOFORM A-RELATED"/>
    <property type="match status" value="1"/>
</dbReference>
<dbReference type="PANTHER" id="PTHR15021">
    <property type="entry name" value="DISCONNECTED-RELATED"/>
    <property type="match status" value="1"/>
</dbReference>
<dbReference type="AlphaFoldDB" id="A0AAW1ERB6"/>
<feature type="compositionally biased region" description="Basic and acidic residues" evidence="2">
    <location>
        <begin position="279"/>
        <end position="289"/>
    </location>
</feature>
<accession>A0AAW1ERB6</accession>
<evidence type="ECO:0000256" key="1">
    <source>
        <dbReference type="PROSITE-ProRule" id="PRU00042"/>
    </source>
</evidence>
<feature type="compositionally biased region" description="Basic and acidic residues" evidence="2">
    <location>
        <begin position="697"/>
        <end position="712"/>
    </location>
</feature>
<name>A0AAW1ERB6_ZOAVI</name>